<protein>
    <recommendedName>
        <fullName evidence="4">ABC-2 family transporter protein</fullName>
    </recommendedName>
</protein>
<evidence type="ECO:0000256" key="1">
    <source>
        <dbReference type="SAM" id="Phobius"/>
    </source>
</evidence>
<keyword evidence="1" id="KW-0472">Membrane</keyword>
<feature type="transmembrane region" description="Helical" evidence="1">
    <location>
        <begin position="165"/>
        <end position="187"/>
    </location>
</feature>
<feature type="transmembrane region" description="Helical" evidence="1">
    <location>
        <begin position="90"/>
        <end position="111"/>
    </location>
</feature>
<feature type="transmembrane region" description="Helical" evidence="1">
    <location>
        <begin position="63"/>
        <end position="84"/>
    </location>
</feature>
<gene>
    <name evidence="2" type="ORF">ERS852407_05319</name>
</gene>
<accession>A0A174LBL7</accession>
<evidence type="ECO:0000313" key="3">
    <source>
        <dbReference type="Proteomes" id="UP000095651"/>
    </source>
</evidence>
<sequence>MKRVFGVSDEEKAMRSVLRQHEAPDMTALQEQKLRVLLNEELDKKRLTPATGMWRHMWRLARFISPSVWILQAVFLLLAIWVSGRQTEEWYLWNLSAMIPFLGVICVPELTKSFSLGMWELEQSCCFNLRKLMAAKMAVLGTVDGVFLIFLMAAVGSRGTGFTEAVLALLLPFQVSNAVYLGLFQVLKRHCSGYVLTAAGIFMAGGILMLRQYLPEMPVTVSAGMAAGIGIAGFVLLLVSGYGVVKQMDREETVIWNFG</sequence>
<keyword evidence="1" id="KW-1133">Transmembrane helix</keyword>
<feature type="transmembrane region" description="Helical" evidence="1">
    <location>
        <begin position="220"/>
        <end position="245"/>
    </location>
</feature>
<feature type="transmembrane region" description="Helical" evidence="1">
    <location>
        <begin position="132"/>
        <end position="153"/>
    </location>
</feature>
<organism evidence="2 3">
    <name type="scientific">Hungatella hathewayi</name>
    <dbReference type="NCBI Taxonomy" id="154046"/>
    <lineage>
        <taxon>Bacteria</taxon>
        <taxon>Bacillati</taxon>
        <taxon>Bacillota</taxon>
        <taxon>Clostridia</taxon>
        <taxon>Lachnospirales</taxon>
        <taxon>Lachnospiraceae</taxon>
        <taxon>Hungatella</taxon>
    </lineage>
</organism>
<feature type="transmembrane region" description="Helical" evidence="1">
    <location>
        <begin position="194"/>
        <end position="214"/>
    </location>
</feature>
<dbReference type="EMBL" id="CYZE01000021">
    <property type="protein sequence ID" value="CUP21602.1"/>
    <property type="molecule type" value="Genomic_DNA"/>
</dbReference>
<reference evidence="2 3" key="1">
    <citation type="submission" date="2015-09" db="EMBL/GenBank/DDBJ databases">
        <authorList>
            <consortium name="Pathogen Informatics"/>
        </authorList>
    </citation>
    <scope>NUCLEOTIDE SEQUENCE [LARGE SCALE GENOMIC DNA]</scope>
    <source>
        <strain evidence="2 3">2789STDY5608850</strain>
    </source>
</reference>
<dbReference type="AlphaFoldDB" id="A0A174LBL7"/>
<dbReference type="RefSeq" id="WP_055659773.1">
    <property type="nucleotide sequence ID" value="NZ_CABIXC010000021.1"/>
</dbReference>
<keyword evidence="1" id="KW-0812">Transmembrane</keyword>
<evidence type="ECO:0008006" key="4">
    <source>
        <dbReference type="Google" id="ProtNLM"/>
    </source>
</evidence>
<proteinExistence type="predicted"/>
<evidence type="ECO:0000313" key="2">
    <source>
        <dbReference type="EMBL" id="CUP21602.1"/>
    </source>
</evidence>
<name>A0A174LBL7_9FIRM</name>
<dbReference type="Proteomes" id="UP000095651">
    <property type="component" value="Unassembled WGS sequence"/>
</dbReference>